<accession>A0A2I0IE74</accession>
<dbReference type="STRING" id="22663.A0A2I0IE74"/>
<name>A0A2I0IE74_PUNGR</name>
<dbReference type="EMBL" id="PGOL01003329">
    <property type="protein sequence ID" value="PKI41676.1"/>
    <property type="molecule type" value="Genomic_DNA"/>
</dbReference>
<reference evidence="2 3" key="1">
    <citation type="submission" date="2017-11" db="EMBL/GenBank/DDBJ databases">
        <title>De-novo sequencing of pomegranate (Punica granatum L.) genome.</title>
        <authorList>
            <person name="Akparov Z."/>
            <person name="Amiraslanov A."/>
            <person name="Hajiyeva S."/>
            <person name="Abbasov M."/>
            <person name="Kaur K."/>
            <person name="Hamwieh A."/>
            <person name="Solovyev V."/>
            <person name="Salamov A."/>
            <person name="Braich B."/>
            <person name="Kosarev P."/>
            <person name="Mahmoud A."/>
            <person name="Hajiyev E."/>
            <person name="Babayeva S."/>
            <person name="Izzatullayeva V."/>
            <person name="Mammadov A."/>
            <person name="Mammadov A."/>
            <person name="Sharifova S."/>
            <person name="Ojaghi J."/>
            <person name="Eynullazada K."/>
            <person name="Bayramov B."/>
            <person name="Abdulazimova A."/>
            <person name="Shahmuradov I."/>
        </authorList>
    </citation>
    <scope>NUCLEOTIDE SEQUENCE [LARGE SCALE GENOMIC DNA]</scope>
    <source>
        <strain evidence="3">cv. AG2017</strain>
        <tissue evidence="2">Leaf</tissue>
    </source>
</reference>
<evidence type="ECO:0000256" key="1">
    <source>
        <dbReference type="SAM" id="MobiDB-lite"/>
    </source>
</evidence>
<organism evidence="2 3">
    <name type="scientific">Punica granatum</name>
    <name type="common">Pomegranate</name>
    <dbReference type="NCBI Taxonomy" id="22663"/>
    <lineage>
        <taxon>Eukaryota</taxon>
        <taxon>Viridiplantae</taxon>
        <taxon>Streptophyta</taxon>
        <taxon>Embryophyta</taxon>
        <taxon>Tracheophyta</taxon>
        <taxon>Spermatophyta</taxon>
        <taxon>Magnoliopsida</taxon>
        <taxon>eudicotyledons</taxon>
        <taxon>Gunneridae</taxon>
        <taxon>Pentapetalae</taxon>
        <taxon>rosids</taxon>
        <taxon>malvids</taxon>
        <taxon>Myrtales</taxon>
        <taxon>Lythraceae</taxon>
        <taxon>Punica</taxon>
    </lineage>
</organism>
<evidence type="ECO:0000313" key="3">
    <source>
        <dbReference type="Proteomes" id="UP000233551"/>
    </source>
</evidence>
<feature type="region of interest" description="Disordered" evidence="1">
    <location>
        <begin position="1"/>
        <end position="26"/>
    </location>
</feature>
<protein>
    <submittedName>
        <fullName evidence="2">Uncharacterized protein</fullName>
    </submittedName>
</protein>
<feature type="compositionally biased region" description="Acidic residues" evidence="1">
    <location>
        <begin position="16"/>
        <end position="25"/>
    </location>
</feature>
<comment type="caution">
    <text evidence="2">The sequence shown here is derived from an EMBL/GenBank/DDBJ whole genome shotgun (WGS) entry which is preliminary data.</text>
</comment>
<sequence length="91" mass="10013">MASTEQEQEHEHREEEDAAAADDEDISARVAPIVKLEEVSITPAKKTKTHPRSLNFLPHSIANPKTLGSGNAPRSRLKASHPRSSDYQSGR</sequence>
<dbReference type="Proteomes" id="UP000233551">
    <property type="component" value="Unassembled WGS sequence"/>
</dbReference>
<proteinExistence type="predicted"/>
<dbReference type="AlphaFoldDB" id="A0A2I0IE74"/>
<evidence type="ECO:0000313" key="2">
    <source>
        <dbReference type="EMBL" id="PKI41676.1"/>
    </source>
</evidence>
<keyword evidence="3" id="KW-1185">Reference proteome</keyword>
<feature type="region of interest" description="Disordered" evidence="1">
    <location>
        <begin position="39"/>
        <end position="91"/>
    </location>
</feature>
<gene>
    <name evidence="2" type="ORF">CRG98_037929</name>
</gene>